<keyword evidence="9" id="KW-1185">Reference proteome</keyword>
<dbReference type="InterPro" id="IPR036941">
    <property type="entry name" value="Rcpt_L-dom_sf"/>
</dbReference>
<dbReference type="EMBL" id="JAPUFD010000005">
    <property type="protein sequence ID" value="MDI1487276.1"/>
    <property type="molecule type" value="Genomic_DNA"/>
</dbReference>
<comment type="caution">
    <text evidence="8">The sequence shown here is derived from an EMBL/GenBank/DDBJ whole genome shotgun (WGS) entry which is preliminary data.</text>
</comment>
<dbReference type="Gene3D" id="3.80.20.20">
    <property type="entry name" value="Receptor L-domain"/>
    <property type="match status" value="1"/>
</dbReference>
<dbReference type="GO" id="GO:0009277">
    <property type="term" value="C:fungal-type cell wall"/>
    <property type="evidence" value="ECO:0007669"/>
    <property type="project" value="TreeGrafter"/>
</dbReference>
<name>A0AA43TQ72_9LECA</name>
<feature type="chain" id="PRO_5041327637" evidence="7">
    <location>
        <begin position="20"/>
        <end position="406"/>
    </location>
</feature>
<gene>
    <name evidence="8" type="primary">ecm33</name>
    <name evidence="8" type="ORF">OHK93_006545</name>
</gene>
<protein>
    <submittedName>
        <fullName evidence="8">Cell wall protein Ecm33</fullName>
    </submittedName>
</protein>
<dbReference type="GO" id="GO:0005886">
    <property type="term" value="C:plasma membrane"/>
    <property type="evidence" value="ECO:0007669"/>
    <property type="project" value="TreeGrafter"/>
</dbReference>
<dbReference type="PANTHER" id="PTHR31018">
    <property type="entry name" value="SPORULATION-SPECIFIC PROTEIN-RELATED"/>
    <property type="match status" value="1"/>
</dbReference>
<keyword evidence="2" id="KW-0134">Cell wall</keyword>
<evidence type="ECO:0000256" key="2">
    <source>
        <dbReference type="ARBA" id="ARBA00022512"/>
    </source>
</evidence>
<evidence type="ECO:0000313" key="8">
    <source>
        <dbReference type="EMBL" id="MDI1487276.1"/>
    </source>
</evidence>
<keyword evidence="4 7" id="KW-0732">Signal</keyword>
<organism evidence="8 9">
    <name type="scientific">Ramalina farinacea</name>
    <dbReference type="NCBI Taxonomy" id="258253"/>
    <lineage>
        <taxon>Eukaryota</taxon>
        <taxon>Fungi</taxon>
        <taxon>Dikarya</taxon>
        <taxon>Ascomycota</taxon>
        <taxon>Pezizomycotina</taxon>
        <taxon>Lecanoromycetes</taxon>
        <taxon>OSLEUM clade</taxon>
        <taxon>Lecanoromycetidae</taxon>
        <taxon>Lecanorales</taxon>
        <taxon>Lecanorineae</taxon>
        <taxon>Ramalinaceae</taxon>
        <taxon>Ramalina</taxon>
    </lineage>
</organism>
<evidence type="ECO:0000256" key="1">
    <source>
        <dbReference type="ARBA" id="ARBA00004191"/>
    </source>
</evidence>
<evidence type="ECO:0000256" key="7">
    <source>
        <dbReference type="SAM" id="SignalP"/>
    </source>
</evidence>
<sequence>MAVFKLLLPAVALASTVVAQCSNSATLTVTRAADASQVASCTTYSGSIAIPTDLSDSVNDNGHNSLSVDNVQKIVGNVTINDAVSLESLSFGSLRSLSGLQLGNLTVLSELSLPQIQTIGQINLTGIPALQQFSFGNDGVSQTSSILITNTGLTSLQGLDQLETVDSFNVNNNPGLQNITLGVTSIKNAINIAANDGFQSGLTTAFPQLQTAMNMTFRNCSSVSLPQLANVTQYLGFYGNTMESFAAPNLTTTGGLVFIDNIALTNISIPLLTSVNASVQIANNTMLKKIDGIQKLSTVTASLDLNGNFTEVDLPNLSQVKGAFNLQTSAQFDCSQFKKDQTNKVIRGKYTCAGSQVKPGGEGTKPSGTSSSSKASGTSAANAVVVDSLALIGGTSLLASILQMFL</sequence>
<dbReference type="GO" id="GO:0031505">
    <property type="term" value="P:fungal-type cell wall organization"/>
    <property type="evidence" value="ECO:0007669"/>
    <property type="project" value="TreeGrafter"/>
</dbReference>
<dbReference type="Proteomes" id="UP001161017">
    <property type="component" value="Unassembled WGS sequence"/>
</dbReference>
<reference evidence="8" key="1">
    <citation type="journal article" date="2023" name="Genome Biol. Evol.">
        <title>First Whole Genome Sequence and Flow Cytometry Genome Size Data for the Lichen-Forming Fungus Ramalina farinacea (Ascomycota).</title>
        <authorList>
            <person name="Llewellyn T."/>
            <person name="Mian S."/>
            <person name="Hill R."/>
            <person name="Leitch I.J."/>
            <person name="Gaya E."/>
        </authorList>
    </citation>
    <scope>NUCLEOTIDE SEQUENCE</scope>
    <source>
        <strain evidence="8">LIQ254RAFAR</strain>
    </source>
</reference>
<feature type="signal peptide" evidence="7">
    <location>
        <begin position="1"/>
        <end position="19"/>
    </location>
</feature>
<dbReference type="Pfam" id="PF12454">
    <property type="entry name" value="Ecm33"/>
    <property type="match status" value="1"/>
</dbReference>
<feature type="compositionally biased region" description="Low complexity" evidence="6">
    <location>
        <begin position="364"/>
        <end position="376"/>
    </location>
</feature>
<accession>A0AA43TQ72</accession>
<comment type="subcellular location">
    <subcellularLocation>
        <location evidence="1">Secreted</location>
        <location evidence="1">Cell wall</location>
    </subcellularLocation>
</comment>
<dbReference type="InterPro" id="IPR051648">
    <property type="entry name" value="CWI-Assembly_Regulator"/>
</dbReference>
<evidence type="ECO:0000256" key="5">
    <source>
        <dbReference type="ARBA" id="ARBA00023180"/>
    </source>
</evidence>
<evidence type="ECO:0000256" key="4">
    <source>
        <dbReference type="ARBA" id="ARBA00022729"/>
    </source>
</evidence>
<feature type="region of interest" description="Disordered" evidence="6">
    <location>
        <begin position="357"/>
        <end position="376"/>
    </location>
</feature>
<dbReference type="SUPFAM" id="SSF52058">
    <property type="entry name" value="L domain-like"/>
    <property type="match status" value="2"/>
</dbReference>
<evidence type="ECO:0000313" key="9">
    <source>
        <dbReference type="Proteomes" id="UP001161017"/>
    </source>
</evidence>
<keyword evidence="3" id="KW-0964">Secreted</keyword>
<proteinExistence type="predicted"/>
<keyword evidence="5" id="KW-0325">Glycoprotein</keyword>
<dbReference type="PANTHER" id="PTHR31018:SF3">
    <property type="entry name" value="RECEPTOR PROTEIN-TYROSINE KINASE"/>
    <property type="match status" value="1"/>
</dbReference>
<evidence type="ECO:0000256" key="6">
    <source>
        <dbReference type="SAM" id="MobiDB-lite"/>
    </source>
</evidence>
<evidence type="ECO:0000256" key="3">
    <source>
        <dbReference type="ARBA" id="ARBA00022525"/>
    </source>
</evidence>
<dbReference type="AlphaFoldDB" id="A0AA43TQ72"/>
<dbReference type="GO" id="GO:0009986">
    <property type="term" value="C:cell surface"/>
    <property type="evidence" value="ECO:0007669"/>
    <property type="project" value="TreeGrafter"/>
</dbReference>